<gene>
    <name evidence="1" type="ORF">H9763_02610</name>
</gene>
<evidence type="ECO:0000313" key="2">
    <source>
        <dbReference type="Proteomes" id="UP000886883"/>
    </source>
</evidence>
<proteinExistence type="predicted"/>
<name>A0A9D2MQ48_9FIRM</name>
<protein>
    <submittedName>
        <fullName evidence="1">Uncharacterized protein</fullName>
    </submittedName>
</protein>
<sequence>MKIKDHEKPFDMAEEAVLSPDGVNPIARDDERPNQDGFFENGFDIHFPGAVPPAYFPGYPGFPPVK</sequence>
<reference evidence="1" key="1">
    <citation type="journal article" date="2021" name="PeerJ">
        <title>Extensive microbial diversity within the chicken gut microbiome revealed by metagenomics and culture.</title>
        <authorList>
            <person name="Gilroy R."/>
            <person name="Ravi A."/>
            <person name="Getino M."/>
            <person name="Pursley I."/>
            <person name="Horton D.L."/>
            <person name="Alikhan N.F."/>
            <person name="Baker D."/>
            <person name="Gharbi K."/>
            <person name="Hall N."/>
            <person name="Watson M."/>
            <person name="Adriaenssens E.M."/>
            <person name="Foster-Nyarko E."/>
            <person name="Jarju S."/>
            <person name="Secka A."/>
            <person name="Antonio M."/>
            <person name="Oren A."/>
            <person name="Chaudhuri R.R."/>
            <person name="La Ragione R."/>
            <person name="Hildebrand F."/>
            <person name="Pallen M.J."/>
        </authorList>
    </citation>
    <scope>NUCLEOTIDE SEQUENCE</scope>
    <source>
        <strain evidence="1">USAMLcec3-2134</strain>
    </source>
</reference>
<reference evidence="1" key="2">
    <citation type="submission" date="2021-04" db="EMBL/GenBank/DDBJ databases">
        <authorList>
            <person name="Gilroy R."/>
        </authorList>
    </citation>
    <scope>NUCLEOTIDE SEQUENCE</scope>
    <source>
        <strain evidence="1">USAMLcec3-2134</strain>
    </source>
</reference>
<evidence type="ECO:0000313" key="1">
    <source>
        <dbReference type="EMBL" id="HJB90341.1"/>
    </source>
</evidence>
<accession>A0A9D2MQ48</accession>
<dbReference type="EMBL" id="DWXE01000008">
    <property type="protein sequence ID" value="HJB90341.1"/>
    <property type="molecule type" value="Genomic_DNA"/>
</dbReference>
<dbReference type="Proteomes" id="UP000886883">
    <property type="component" value="Unassembled WGS sequence"/>
</dbReference>
<dbReference type="AlphaFoldDB" id="A0A9D2MQ48"/>
<comment type="caution">
    <text evidence="1">The sequence shown here is derived from an EMBL/GenBank/DDBJ whole genome shotgun (WGS) entry which is preliminary data.</text>
</comment>
<organism evidence="1 2">
    <name type="scientific">Candidatus Eisenbergiella merdigallinarum</name>
    <dbReference type="NCBI Taxonomy" id="2838552"/>
    <lineage>
        <taxon>Bacteria</taxon>
        <taxon>Bacillati</taxon>
        <taxon>Bacillota</taxon>
        <taxon>Clostridia</taxon>
        <taxon>Lachnospirales</taxon>
        <taxon>Lachnospiraceae</taxon>
        <taxon>Eisenbergiella</taxon>
    </lineage>
</organism>